<evidence type="ECO:0000313" key="1">
    <source>
        <dbReference type="EMBL" id="CAJ2641065.1"/>
    </source>
</evidence>
<dbReference type="Proteomes" id="UP001177021">
    <property type="component" value="Unassembled WGS sequence"/>
</dbReference>
<evidence type="ECO:0000313" key="2">
    <source>
        <dbReference type="Proteomes" id="UP001177021"/>
    </source>
</evidence>
<name>A0ACB0J921_TRIPR</name>
<sequence>MVCGSFIFLVLYCFYVFCIVCLSLVYFKYALKVFDVRPQRCLDVKAIVLSKDLIVVVANKSLFFSTQQMDHSRVVSLPDFENPYSRSARPQAKEMIRNWIDLKTVVPQPTYHLWKKFAWVIGLSYLFGTALLVSIFSKLFDAQVLDGLIVCVVFQLWLGNVLTQCVSLCLYLIYLI</sequence>
<reference evidence="1" key="1">
    <citation type="submission" date="2023-10" db="EMBL/GenBank/DDBJ databases">
        <authorList>
            <person name="Rodriguez Cubillos JULIANA M."/>
            <person name="De Vega J."/>
        </authorList>
    </citation>
    <scope>NUCLEOTIDE SEQUENCE</scope>
</reference>
<accession>A0ACB0J921</accession>
<gene>
    <name evidence="1" type="ORF">MILVUS5_LOCUS10800</name>
</gene>
<comment type="caution">
    <text evidence="1">The sequence shown here is derived from an EMBL/GenBank/DDBJ whole genome shotgun (WGS) entry which is preliminary data.</text>
</comment>
<dbReference type="EMBL" id="CASHSV030000024">
    <property type="protein sequence ID" value="CAJ2641065.1"/>
    <property type="molecule type" value="Genomic_DNA"/>
</dbReference>
<protein>
    <submittedName>
        <fullName evidence="1">Uncharacterized protein</fullName>
    </submittedName>
</protein>
<proteinExistence type="predicted"/>
<organism evidence="1 2">
    <name type="scientific">Trifolium pratense</name>
    <name type="common">Red clover</name>
    <dbReference type="NCBI Taxonomy" id="57577"/>
    <lineage>
        <taxon>Eukaryota</taxon>
        <taxon>Viridiplantae</taxon>
        <taxon>Streptophyta</taxon>
        <taxon>Embryophyta</taxon>
        <taxon>Tracheophyta</taxon>
        <taxon>Spermatophyta</taxon>
        <taxon>Magnoliopsida</taxon>
        <taxon>eudicotyledons</taxon>
        <taxon>Gunneridae</taxon>
        <taxon>Pentapetalae</taxon>
        <taxon>rosids</taxon>
        <taxon>fabids</taxon>
        <taxon>Fabales</taxon>
        <taxon>Fabaceae</taxon>
        <taxon>Papilionoideae</taxon>
        <taxon>50 kb inversion clade</taxon>
        <taxon>NPAAA clade</taxon>
        <taxon>Hologalegina</taxon>
        <taxon>IRL clade</taxon>
        <taxon>Trifolieae</taxon>
        <taxon>Trifolium</taxon>
    </lineage>
</organism>
<keyword evidence="2" id="KW-1185">Reference proteome</keyword>